<proteinExistence type="predicted"/>
<dbReference type="AlphaFoldDB" id="A0A0A8Y7C2"/>
<dbReference type="EMBL" id="GBRH01275876">
    <property type="protein sequence ID" value="JAD22019.1"/>
    <property type="molecule type" value="Transcribed_RNA"/>
</dbReference>
<protein>
    <submittedName>
        <fullName evidence="1">Uncharacterized protein</fullName>
    </submittedName>
</protein>
<name>A0A0A8Y7C2_ARUDO</name>
<reference evidence="1" key="1">
    <citation type="submission" date="2014-09" db="EMBL/GenBank/DDBJ databases">
        <authorList>
            <person name="Magalhaes I.L.F."/>
            <person name="Oliveira U."/>
            <person name="Santos F.R."/>
            <person name="Vidigal T.H.D.A."/>
            <person name="Brescovit A.D."/>
            <person name="Santos A.J."/>
        </authorList>
    </citation>
    <scope>NUCLEOTIDE SEQUENCE</scope>
    <source>
        <tissue evidence="1">Shoot tissue taken approximately 20 cm above the soil surface</tissue>
    </source>
</reference>
<sequence>MKWITSYMDIRRNGLFNLLQCSL</sequence>
<organism evidence="1">
    <name type="scientific">Arundo donax</name>
    <name type="common">Giant reed</name>
    <name type="synonym">Donax arundinaceus</name>
    <dbReference type="NCBI Taxonomy" id="35708"/>
    <lineage>
        <taxon>Eukaryota</taxon>
        <taxon>Viridiplantae</taxon>
        <taxon>Streptophyta</taxon>
        <taxon>Embryophyta</taxon>
        <taxon>Tracheophyta</taxon>
        <taxon>Spermatophyta</taxon>
        <taxon>Magnoliopsida</taxon>
        <taxon>Liliopsida</taxon>
        <taxon>Poales</taxon>
        <taxon>Poaceae</taxon>
        <taxon>PACMAD clade</taxon>
        <taxon>Arundinoideae</taxon>
        <taxon>Arundineae</taxon>
        <taxon>Arundo</taxon>
    </lineage>
</organism>
<evidence type="ECO:0000313" key="1">
    <source>
        <dbReference type="EMBL" id="JAD22019.1"/>
    </source>
</evidence>
<accession>A0A0A8Y7C2</accession>
<reference evidence="1" key="2">
    <citation type="journal article" date="2015" name="Data Brief">
        <title>Shoot transcriptome of the giant reed, Arundo donax.</title>
        <authorList>
            <person name="Barrero R.A."/>
            <person name="Guerrero F.D."/>
            <person name="Moolhuijzen P."/>
            <person name="Goolsby J.A."/>
            <person name="Tidwell J."/>
            <person name="Bellgard S.E."/>
            <person name="Bellgard M.I."/>
        </authorList>
    </citation>
    <scope>NUCLEOTIDE SEQUENCE</scope>
    <source>
        <tissue evidence="1">Shoot tissue taken approximately 20 cm above the soil surface</tissue>
    </source>
</reference>